<keyword evidence="1" id="KW-0645">Protease</keyword>
<gene>
    <name evidence="1" type="ORF">ASZ90_018236</name>
</gene>
<name>A0A0W8E7F4_9ZZZZ</name>
<accession>A0A0W8E7F4</accession>
<organism evidence="1">
    <name type="scientific">hydrocarbon metagenome</name>
    <dbReference type="NCBI Taxonomy" id="938273"/>
    <lineage>
        <taxon>unclassified sequences</taxon>
        <taxon>metagenomes</taxon>
        <taxon>ecological metagenomes</taxon>
    </lineage>
</organism>
<proteinExistence type="predicted"/>
<dbReference type="Pfam" id="PF06866">
    <property type="entry name" value="DUF1256"/>
    <property type="match status" value="1"/>
</dbReference>
<dbReference type="GO" id="GO:0008233">
    <property type="term" value="F:peptidase activity"/>
    <property type="evidence" value="ECO:0007669"/>
    <property type="project" value="UniProtKB-KW"/>
</dbReference>
<comment type="caution">
    <text evidence="1">The sequence shown here is derived from an EMBL/GenBank/DDBJ whole genome shotgun (WGS) entry which is preliminary data.</text>
</comment>
<dbReference type="AlphaFoldDB" id="A0A0W8E7F4"/>
<dbReference type="InterPro" id="IPR009665">
    <property type="entry name" value="YyaC"/>
</dbReference>
<dbReference type="InterPro" id="IPR023430">
    <property type="entry name" value="Pept_HybD-like_dom_sf"/>
</dbReference>
<dbReference type="SUPFAM" id="SSF53163">
    <property type="entry name" value="HybD-like"/>
    <property type="match status" value="1"/>
</dbReference>
<protein>
    <submittedName>
        <fullName evidence="1">Spore protease gpr related</fullName>
    </submittedName>
</protein>
<dbReference type="NCBIfam" id="TIGR02841">
    <property type="entry name" value="spore_YyaC"/>
    <property type="match status" value="1"/>
</dbReference>
<evidence type="ECO:0000313" key="1">
    <source>
        <dbReference type="EMBL" id="KUG04365.1"/>
    </source>
</evidence>
<sequence length="208" mass="22403">MSVDATVSSIFCQHHSNPACVTGLSSAVWALVQELNRGLKRDVVYLCIGTDRATGDCLGPLVGNRLRTLLPSAHIFGCLEEPLHAVNLEATMHHINQTYADPLIIAVDAGLGASEKVGFLSIKRGSLAPGLALKKQLPRVGDFHIVGTVNVSGFCEHLVLQNTRLFVVYKMAEAVARALFLAHHRYISSISGSTFKVFPQKESQSSPG</sequence>
<keyword evidence="1" id="KW-0378">Hydrolase</keyword>
<dbReference type="EMBL" id="LNQE01001851">
    <property type="protein sequence ID" value="KUG04365.1"/>
    <property type="molecule type" value="Genomic_DNA"/>
</dbReference>
<reference evidence="1" key="1">
    <citation type="journal article" date="2015" name="Proc. Natl. Acad. Sci. U.S.A.">
        <title>Networks of energetic and metabolic interactions define dynamics in microbial communities.</title>
        <authorList>
            <person name="Embree M."/>
            <person name="Liu J.K."/>
            <person name="Al-Bassam M.M."/>
            <person name="Zengler K."/>
        </authorList>
    </citation>
    <scope>NUCLEOTIDE SEQUENCE</scope>
</reference>
<dbReference type="GO" id="GO:0006508">
    <property type="term" value="P:proteolysis"/>
    <property type="evidence" value="ECO:0007669"/>
    <property type="project" value="UniProtKB-KW"/>
</dbReference>